<keyword evidence="1" id="KW-0732">Signal</keyword>
<dbReference type="EMBL" id="KJ882353">
    <property type="protein sequence ID" value="AJT35003.1"/>
    <property type="molecule type" value="mRNA"/>
</dbReference>
<dbReference type="EMBL" id="KJ882352">
    <property type="protein sequence ID" value="AJT35002.1"/>
    <property type="molecule type" value="mRNA"/>
</dbReference>
<protein>
    <submittedName>
        <fullName evidence="2">Sperm-activating peptide</fullName>
    </submittedName>
</protein>
<evidence type="ECO:0000313" key="2">
    <source>
        <dbReference type="EMBL" id="AJT35002.1"/>
    </source>
</evidence>
<proteinExistence type="evidence at transcript level"/>
<feature type="chain" id="PRO_5007396677" evidence="1">
    <location>
        <begin position="17"/>
        <end position="200"/>
    </location>
</feature>
<reference evidence="2" key="1">
    <citation type="journal article" date="2015" name="Evol. Dev.">
        <title>Evolution of gamete attraction molecules: evidence for purifying selection in speract and its receptor, in the pantropical sea urchin Diadema.</title>
        <authorList>
            <person name="Jagadeeshan S."/>
            <person name="Coppard S.E."/>
            <person name="Lessios H.A."/>
        </authorList>
    </citation>
    <scope>NUCLEOTIDE SEQUENCE</scope>
    <source>
        <strain evidence="2">3</strain>
        <strain evidence="3">4</strain>
    </source>
</reference>
<evidence type="ECO:0000256" key="1">
    <source>
        <dbReference type="SAM" id="SignalP"/>
    </source>
</evidence>
<organism evidence="2">
    <name type="scientific">Diadema antillarum</name>
    <name type="common">Long-spined sea urchin</name>
    <name type="synonym">Cidaris antillarum</name>
    <dbReference type="NCBI Taxonomy" id="105358"/>
    <lineage>
        <taxon>Eukaryota</taxon>
        <taxon>Metazoa</taxon>
        <taxon>Echinodermata</taxon>
        <taxon>Eleutherozoa</taxon>
        <taxon>Echinozoa</taxon>
        <taxon>Echinoidea</taxon>
        <taxon>Euechinoidea</taxon>
        <taxon>Acroechinoidea</taxon>
        <taxon>Diadematoida</taxon>
        <taxon>Diadematidae</taxon>
        <taxon>Diadema</taxon>
    </lineage>
</organism>
<dbReference type="AlphaFoldDB" id="A0A0D4BGY2"/>
<evidence type="ECO:0000313" key="3">
    <source>
        <dbReference type="EMBL" id="AJT35003.1"/>
    </source>
</evidence>
<feature type="signal peptide" evidence="1">
    <location>
        <begin position="1"/>
        <end position="16"/>
    </location>
</feature>
<accession>A0A0D4BGY2</accession>
<sequence length="200" mass="21626">MKVIAAVLLLVAVASAAPSDQQQVDIAKTARQLQSIGHMAVVDTISPLHVAISTLVSKIDKLQNAASQQQIQLPQIDVPQVELSHVFTCQSQSQAIPKFTIALQYMAQKSTDLRAKQQQAMRLASGLDYVIQKVNQKDIDNDTLQAVASKLNQFLGSYAAILSEAVNAICNTSQIQQTQSDMDSPLSVFYRGCPWGGAVC</sequence>
<name>A0A0D4BGY2_DIAAN</name>